<organism evidence="1 2">
    <name type="scientific">Arctia plantaginis</name>
    <name type="common">Wood tiger moth</name>
    <name type="synonym">Phalaena plantaginis</name>
    <dbReference type="NCBI Taxonomy" id="874455"/>
    <lineage>
        <taxon>Eukaryota</taxon>
        <taxon>Metazoa</taxon>
        <taxon>Ecdysozoa</taxon>
        <taxon>Arthropoda</taxon>
        <taxon>Hexapoda</taxon>
        <taxon>Insecta</taxon>
        <taxon>Pterygota</taxon>
        <taxon>Neoptera</taxon>
        <taxon>Endopterygota</taxon>
        <taxon>Lepidoptera</taxon>
        <taxon>Glossata</taxon>
        <taxon>Ditrysia</taxon>
        <taxon>Noctuoidea</taxon>
        <taxon>Erebidae</taxon>
        <taxon>Arctiinae</taxon>
        <taxon>Arctia</taxon>
    </lineage>
</organism>
<evidence type="ECO:0000313" key="1">
    <source>
        <dbReference type="EMBL" id="CAB3223832.1"/>
    </source>
</evidence>
<reference evidence="1 2" key="1">
    <citation type="submission" date="2020-04" db="EMBL/GenBank/DDBJ databases">
        <authorList>
            <person name="Wallbank WR R."/>
            <person name="Pardo Diaz C."/>
            <person name="Kozak K."/>
            <person name="Martin S."/>
            <person name="Jiggins C."/>
            <person name="Moest M."/>
            <person name="Warren A I."/>
            <person name="Byers J.R.P. K."/>
            <person name="Montejo-Kovacevich G."/>
            <person name="Yen C E."/>
        </authorList>
    </citation>
    <scope>NUCLEOTIDE SEQUENCE [LARGE SCALE GENOMIC DNA]</scope>
</reference>
<comment type="caution">
    <text evidence="1">The sequence shown here is derived from an EMBL/GenBank/DDBJ whole genome shotgun (WGS) entry which is preliminary data.</text>
</comment>
<evidence type="ECO:0000313" key="2">
    <source>
        <dbReference type="Proteomes" id="UP000494256"/>
    </source>
</evidence>
<dbReference type="EMBL" id="CADEBD010000171">
    <property type="protein sequence ID" value="CAB3223832.1"/>
    <property type="molecule type" value="Genomic_DNA"/>
</dbReference>
<proteinExistence type="predicted"/>
<name>A0A8S0YUY7_ARCPL</name>
<sequence length="219" mass="24616">MHPLATHQNTGFGEFFREVIFLAVRAVKPRPSPPIRAARLNHSALLGIAICRRLTGRLRPPACSVVVSVHAEPVLLSPPLSAEKLWPLQGPAIRFFTEVSSSMLRRAKSQQGNRQTRPPCWTRPCPRADERLPLLLEYWPLAIILSSKRTRREQYHRQRFQGAPRGGFLAQHPKSYANPSGQRGIVGHTLLSKERSMSSSGLLRAVDDDDDDEYTVMLV</sequence>
<gene>
    <name evidence="1" type="ORF">APLA_LOCUS1588</name>
</gene>
<dbReference type="Proteomes" id="UP000494256">
    <property type="component" value="Unassembled WGS sequence"/>
</dbReference>
<dbReference type="AlphaFoldDB" id="A0A8S0YUY7"/>
<accession>A0A8S0YUY7</accession>
<protein>
    <submittedName>
        <fullName evidence="1">Uncharacterized protein</fullName>
    </submittedName>
</protein>